<organism evidence="4 5">
    <name type="scientific">Roseicyclus marinus</name>
    <dbReference type="NCBI Taxonomy" id="2161673"/>
    <lineage>
        <taxon>Bacteria</taxon>
        <taxon>Pseudomonadati</taxon>
        <taxon>Pseudomonadota</taxon>
        <taxon>Alphaproteobacteria</taxon>
        <taxon>Rhodobacterales</taxon>
        <taxon>Roseobacteraceae</taxon>
        <taxon>Roseicyclus</taxon>
    </lineage>
</organism>
<keyword evidence="1" id="KW-0808">Transferase</keyword>
<dbReference type="SUPFAM" id="SSF53756">
    <property type="entry name" value="UDP-Glycosyltransferase/glycogen phosphorylase"/>
    <property type="match status" value="1"/>
</dbReference>
<dbReference type="KEGG" id="rmai:MACH21_08970"/>
<evidence type="ECO:0000313" key="5">
    <source>
        <dbReference type="Proteomes" id="UP001337723"/>
    </source>
</evidence>
<keyword evidence="5" id="KW-1185">Reference proteome</keyword>
<dbReference type="Pfam" id="PF13439">
    <property type="entry name" value="Glyco_transf_4"/>
    <property type="match status" value="1"/>
</dbReference>
<feature type="domain" description="Glycosyltransferase subfamily 4-like N-terminal" evidence="3">
    <location>
        <begin position="42"/>
        <end position="159"/>
    </location>
</feature>
<protein>
    <submittedName>
        <fullName evidence="4">Glycosyl hydrolase</fullName>
    </submittedName>
</protein>
<keyword evidence="4" id="KW-0378">Hydrolase</keyword>
<dbReference type="EMBL" id="AP027266">
    <property type="protein sequence ID" value="BDW84720.1"/>
    <property type="molecule type" value="Genomic_DNA"/>
</dbReference>
<reference evidence="4 5" key="1">
    <citation type="submission" date="2023-01" db="EMBL/GenBank/DDBJ databases">
        <title>Complete genome sequence of Roseicyclus marinus strain Dej080120_10.</title>
        <authorList>
            <person name="Ueki S."/>
            <person name="Maruyama F."/>
        </authorList>
    </citation>
    <scope>NUCLEOTIDE SEQUENCE [LARGE SCALE GENOMIC DNA]</scope>
    <source>
        <strain evidence="4 5">Dej080120_10</strain>
    </source>
</reference>
<proteinExistence type="predicted"/>
<dbReference type="GO" id="GO:0009103">
    <property type="term" value="P:lipopolysaccharide biosynthetic process"/>
    <property type="evidence" value="ECO:0007669"/>
    <property type="project" value="TreeGrafter"/>
</dbReference>
<dbReference type="AlphaFoldDB" id="A0AA48KK45"/>
<feature type="domain" description="Glycosyl transferase family 1" evidence="2">
    <location>
        <begin position="167"/>
        <end position="324"/>
    </location>
</feature>
<dbReference type="PANTHER" id="PTHR46401">
    <property type="entry name" value="GLYCOSYLTRANSFERASE WBBK-RELATED"/>
    <property type="match status" value="1"/>
</dbReference>
<evidence type="ECO:0000256" key="1">
    <source>
        <dbReference type="ARBA" id="ARBA00022679"/>
    </source>
</evidence>
<accession>A0AA48KK45</accession>
<dbReference type="InterPro" id="IPR028098">
    <property type="entry name" value="Glyco_trans_4-like_N"/>
</dbReference>
<dbReference type="RefSeq" id="WP_338274814.1">
    <property type="nucleotide sequence ID" value="NZ_AP027266.1"/>
</dbReference>
<evidence type="ECO:0000259" key="2">
    <source>
        <dbReference type="Pfam" id="PF00534"/>
    </source>
</evidence>
<dbReference type="GO" id="GO:0016787">
    <property type="term" value="F:hydrolase activity"/>
    <property type="evidence" value="ECO:0007669"/>
    <property type="project" value="UniProtKB-KW"/>
</dbReference>
<name>A0AA48KK45_9RHOB</name>
<dbReference type="InterPro" id="IPR001296">
    <property type="entry name" value="Glyco_trans_1"/>
</dbReference>
<dbReference type="Proteomes" id="UP001337723">
    <property type="component" value="Chromosome"/>
</dbReference>
<dbReference type="GO" id="GO:0016757">
    <property type="term" value="F:glycosyltransferase activity"/>
    <property type="evidence" value="ECO:0007669"/>
    <property type="project" value="InterPro"/>
</dbReference>
<evidence type="ECO:0000313" key="4">
    <source>
        <dbReference type="EMBL" id="BDW84720.1"/>
    </source>
</evidence>
<dbReference type="Pfam" id="PF00534">
    <property type="entry name" value="Glycos_transf_1"/>
    <property type="match status" value="1"/>
</dbReference>
<dbReference type="PANTHER" id="PTHR46401:SF2">
    <property type="entry name" value="GLYCOSYLTRANSFERASE WBBK-RELATED"/>
    <property type="match status" value="1"/>
</dbReference>
<evidence type="ECO:0000259" key="3">
    <source>
        <dbReference type="Pfam" id="PF13439"/>
    </source>
</evidence>
<sequence length="359" mass="37745">MTRPKAAFAIPGDLATLTGGYIYDRRLLSELRADGRDVAHVGLGASFPDPTPADMADAARRLSRFGPDCPVMIDGLAMGAMELSVLTGMAAPIVALVHHPLAHESGLAPAMRDRLYRSERDNLALAAHVVVPSPHTAALLVSDYGVTADRITIARPGTDRPMGRVAKADPPLILSVGIQVPRKGHDVLIRALAQLRDLRWQAVIVGSALDAEHAAFLARLVTDLDLSSKVRLVGRVSGEELARLYGQASLFALATRYEGYGIVFDEAMVHGLPIVTCATGAVPDTVAPQAGLLVPPDDPDAFAQALATVLEDDATRGRMADAATAAGAALPGWAATARSVGEVFDRVSARAQKAVAARR</sequence>
<gene>
    <name evidence="4" type="ORF">MACH21_08970</name>
</gene>
<dbReference type="CDD" id="cd03801">
    <property type="entry name" value="GT4_PimA-like"/>
    <property type="match status" value="1"/>
</dbReference>
<dbReference type="Gene3D" id="3.40.50.2000">
    <property type="entry name" value="Glycogen Phosphorylase B"/>
    <property type="match status" value="2"/>
</dbReference>